<dbReference type="GO" id="GO:0006779">
    <property type="term" value="P:porphyrin-containing compound biosynthetic process"/>
    <property type="evidence" value="ECO:0007669"/>
    <property type="project" value="InterPro"/>
</dbReference>
<evidence type="ECO:0000313" key="2">
    <source>
        <dbReference type="EMBL" id="OGG53586.1"/>
    </source>
</evidence>
<dbReference type="PANTHER" id="PTHR47099">
    <property type="entry name" value="METHYLCOBAMIDE:COM METHYLTRANSFERASE MTBA"/>
    <property type="match status" value="1"/>
</dbReference>
<dbReference type="PANTHER" id="PTHR47099:SF1">
    <property type="entry name" value="METHYLCOBAMIDE:COM METHYLTRANSFERASE MTBA"/>
    <property type="match status" value="1"/>
</dbReference>
<sequence>MTSRERIATIFAGGIPDRVGMHDSAWGSTLERWRREGLPEGVSPLEYLGGNDIVMIGADDTLRFPLRVLEETEEHRVYVDANGVTRKDLKTGGGWTPHWLDYTIRDRRTWEAHRGRLAYDDARLPENALETYRRARREGKFVMYYGHACFHPIWHWIGQVNEFLWMVEQPDLVREMFGAFAQLVIDNYEGIKAKGVAFDGVFMADDMGYRNGTLFSDRMYRELVFPSHRRICDHAAADGLAVTLHSDGDIRAFIPMFIEAGFRGLHPLEAKAGIDVRDLKRRYGGRLVLHGNIDVRALATTREAIEEEVRTKVDAAKQGGGYIYHSDHSVPHDVSWENYVFAIEMVKKYGSYE</sequence>
<dbReference type="InterPro" id="IPR052024">
    <property type="entry name" value="Methanogen_methyltrans"/>
</dbReference>
<protein>
    <recommendedName>
        <fullName evidence="1">Uroporphyrinogen decarboxylase (URO-D) domain-containing protein</fullName>
    </recommendedName>
</protein>
<name>A0A1F6CWM2_HANXR</name>
<comment type="caution">
    <text evidence="2">The sequence shown here is derived from an EMBL/GenBank/DDBJ whole genome shotgun (WGS) entry which is preliminary data.</text>
</comment>
<dbReference type="Pfam" id="PF01208">
    <property type="entry name" value="URO-D"/>
    <property type="match status" value="1"/>
</dbReference>
<proteinExistence type="predicted"/>
<dbReference type="GO" id="GO:0004853">
    <property type="term" value="F:uroporphyrinogen decarboxylase activity"/>
    <property type="evidence" value="ECO:0007669"/>
    <property type="project" value="InterPro"/>
</dbReference>
<reference evidence="2 3" key="1">
    <citation type="journal article" date="2016" name="Nat. Commun.">
        <title>Thousands of microbial genomes shed light on interconnected biogeochemical processes in an aquifer system.</title>
        <authorList>
            <person name="Anantharaman K."/>
            <person name="Brown C.T."/>
            <person name="Hug L.A."/>
            <person name="Sharon I."/>
            <person name="Castelle C.J."/>
            <person name="Probst A.J."/>
            <person name="Thomas B.C."/>
            <person name="Singh A."/>
            <person name="Wilkins M.J."/>
            <person name="Karaoz U."/>
            <person name="Brodie E.L."/>
            <person name="Williams K.H."/>
            <person name="Hubbard S.S."/>
            <person name="Banfield J.F."/>
        </authorList>
    </citation>
    <scope>NUCLEOTIDE SEQUENCE [LARGE SCALE GENOMIC DNA]</scope>
    <source>
        <strain evidence="3">RIFCSPLOWO2_12_FULL_64_10</strain>
    </source>
</reference>
<dbReference type="SUPFAM" id="SSF51726">
    <property type="entry name" value="UROD/MetE-like"/>
    <property type="match status" value="1"/>
</dbReference>
<dbReference type="Proteomes" id="UP000178606">
    <property type="component" value="Unassembled WGS sequence"/>
</dbReference>
<dbReference type="Gene3D" id="3.20.20.210">
    <property type="match status" value="1"/>
</dbReference>
<dbReference type="InterPro" id="IPR038071">
    <property type="entry name" value="UROD/MetE-like_sf"/>
</dbReference>
<organism evidence="2 3">
    <name type="scientific">Handelsmanbacteria sp. (strain RIFCSPLOWO2_12_FULL_64_10)</name>
    <dbReference type="NCBI Taxonomy" id="1817868"/>
    <lineage>
        <taxon>Bacteria</taxon>
        <taxon>Candidatus Handelsmaniibacteriota</taxon>
    </lineage>
</organism>
<dbReference type="InterPro" id="IPR000257">
    <property type="entry name" value="Uroporphyrinogen_deCOase"/>
</dbReference>
<gene>
    <name evidence="2" type="ORF">A3F84_02705</name>
</gene>
<feature type="domain" description="Uroporphyrinogen decarboxylase (URO-D)" evidence="1">
    <location>
        <begin position="164"/>
        <end position="349"/>
    </location>
</feature>
<evidence type="ECO:0000313" key="3">
    <source>
        <dbReference type="Proteomes" id="UP000178606"/>
    </source>
</evidence>
<dbReference type="AlphaFoldDB" id="A0A1F6CWM2"/>
<evidence type="ECO:0000259" key="1">
    <source>
        <dbReference type="Pfam" id="PF01208"/>
    </source>
</evidence>
<dbReference type="EMBL" id="MFKF01000118">
    <property type="protein sequence ID" value="OGG53586.1"/>
    <property type="molecule type" value="Genomic_DNA"/>
</dbReference>
<accession>A0A1F6CWM2</accession>